<keyword evidence="1" id="KW-0472">Membrane</keyword>
<evidence type="ECO:0000313" key="3">
    <source>
        <dbReference type="Proteomes" id="UP000230084"/>
    </source>
</evidence>
<feature type="transmembrane region" description="Helical" evidence="1">
    <location>
        <begin position="6"/>
        <end position="23"/>
    </location>
</feature>
<name>A0A2H0RNE4_9BACT</name>
<accession>A0A2H0RNE4</accession>
<dbReference type="Proteomes" id="UP000230084">
    <property type="component" value="Unassembled WGS sequence"/>
</dbReference>
<organism evidence="2 3">
    <name type="scientific">Candidatus Uhrbacteria bacterium CG10_big_fil_rev_8_21_14_0_10_50_16</name>
    <dbReference type="NCBI Taxonomy" id="1975039"/>
    <lineage>
        <taxon>Bacteria</taxon>
        <taxon>Candidatus Uhriibacteriota</taxon>
    </lineage>
</organism>
<sequence>MKPLKLLLPLGIIVLILVAVFVYKPGAPGVTGDRVVSEDGSAELVSFFDALAAKNYAQAAEYVQANCSSKPCFAENKSADDIASDLKTLCEDHFCTRVEIDGLGTATTSGLFPHTVAFLDSEGNRQPVCIDTECQIKKNTTQFRMKNVDGLFYLVDVPPIKLN</sequence>
<protein>
    <submittedName>
        <fullName evidence="2">Uncharacterized protein</fullName>
    </submittedName>
</protein>
<evidence type="ECO:0000313" key="2">
    <source>
        <dbReference type="EMBL" id="PIR47967.1"/>
    </source>
</evidence>
<proteinExistence type="predicted"/>
<reference evidence="2 3" key="1">
    <citation type="submission" date="2017-09" db="EMBL/GenBank/DDBJ databases">
        <title>Depth-based differentiation of microbial function through sediment-hosted aquifers and enrichment of novel symbionts in the deep terrestrial subsurface.</title>
        <authorList>
            <person name="Probst A.J."/>
            <person name="Ladd B."/>
            <person name="Jarett J.K."/>
            <person name="Geller-Mcgrath D.E."/>
            <person name="Sieber C.M."/>
            <person name="Emerson J.B."/>
            <person name="Anantharaman K."/>
            <person name="Thomas B.C."/>
            <person name="Malmstrom R."/>
            <person name="Stieglmeier M."/>
            <person name="Klingl A."/>
            <person name="Woyke T."/>
            <person name="Ryan C.M."/>
            <person name="Banfield J.F."/>
        </authorList>
    </citation>
    <scope>NUCLEOTIDE SEQUENCE [LARGE SCALE GENOMIC DNA]</scope>
    <source>
        <strain evidence="2">CG10_big_fil_rev_8_21_14_0_10_50_16</strain>
    </source>
</reference>
<keyword evidence="1" id="KW-0812">Transmembrane</keyword>
<dbReference type="EMBL" id="PCYM01000001">
    <property type="protein sequence ID" value="PIR47967.1"/>
    <property type="molecule type" value="Genomic_DNA"/>
</dbReference>
<gene>
    <name evidence="2" type="ORF">COV06_01030</name>
</gene>
<keyword evidence="1" id="KW-1133">Transmembrane helix</keyword>
<comment type="caution">
    <text evidence="2">The sequence shown here is derived from an EMBL/GenBank/DDBJ whole genome shotgun (WGS) entry which is preliminary data.</text>
</comment>
<dbReference type="AlphaFoldDB" id="A0A2H0RNE4"/>
<evidence type="ECO:0000256" key="1">
    <source>
        <dbReference type="SAM" id="Phobius"/>
    </source>
</evidence>